<dbReference type="InterPro" id="IPR009061">
    <property type="entry name" value="DNA-bd_dom_put_sf"/>
</dbReference>
<dbReference type="SMART" id="SM00422">
    <property type="entry name" value="HTH_MERR"/>
    <property type="match status" value="1"/>
</dbReference>
<dbReference type="GO" id="GO:0003677">
    <property type="term" value="F:DNA binding"/>
    <property type="evidence" value="ECO:0007669"/>
    <property type="project" value="UniProtKB-KW"/>
</dbReference>
<dbReference type="Gene3D" id="1.10.1660.10">
    <property type="match status" value="1"/>
</dbReference>
<feature type="domain" description="HTH merR-type" evidence="5">
    <location>
        <begin position="19"/>
        <end position="88"/>
    </location>
</feature>
<dbReference type="PANTHER" id="PTHR30204:SF69">
    <property type="entry name" value="MERR-FAMILY TRANSCRIPTIONAL REGULATOR"/>
    <property type="match status" value="1"/>
</dbReference>
<reference evidence="6 7" key="1">
    <citation type="submission" date="2018-12" db="EMBL/GenBank/DDBJ databases">
        <title>Glycomyces sp. YIM 121974 draft genome.</title>
        <authorList>
            <person name="Li Q."/>
        </authorList>
    </citation>
    <scope>NUCLEOTIDE SEQUENCE [LARGE SCALE GENOMIC DNA]</scope>
    <source>
        <strain evidence="6 7">YIM 121974</strain>
    </source>
</reference>
<dbReference type="EMBL" id="RSEB01000001">
    <property type="protein sequence ID" value="RRS01266.1"/>
    <property type="molecule type" value="Genomic_DNA"/>
</dbReference>
<accession>A0A426V332</accession>
<evidence type="ECO:0000256" key="1">
    <source>
        <dbReference type="ARBA" id="ARBA00022491"/>
    </source>
</evidence>
<keyword evidence="2" id="KW-0805">Transcription regulation</keyword>
<dbReference type="GO" id="GO:0003700">
    <property type="term" value="F:DNA-binding transcription factor activity"/>
    <property type="evidence" value="ECO:0007669"/>
    <property type="project" value="InterPro"/>
</dbReference>
<keyword evidence="1" id="KW-0678">Repressor</keyword>
<evidence type="ECO:0000256" key="4">
    <source>
        <dbReference type="ARBA" id="ARBA00023163"/>
    </source>
</evidence>
<protein>
    <submittedName>
        <fullName evidence="6">MerR family transcriptional regulator</fullName>
    </submittedName>
</protein>
<evidence type="ECO:0000256" key="3">
    <source>
        <dbReference type="ARBA" id="ARBA00023125"/>
    </source>
</evidence>
<dbReference type="PRINTS" id="PR00040">
    <property type="entry name" value="HTHMERR"/>
</dbReference>
<dbReference type="InterPro" id="IPR000551">
    <property type="entry name" value="MerR-type_HTH_dom"/>
</dbReference>
<comment type="caution">
    <text evidence="6">The sequence shown here is derived from an EMBL/GenBank/DDBJ whole genome shotgun (WGS) entry which is preliminary data.</text>
</comment>
<organism evidence="6 7">
    <name type="scientific">Glycomyces terrestris</name>
    <dbReference type="NCBI Taxonomy" id="2493553"/>
    <lineage>
        <taxon>Bacteria</taxon>
        <taxon>Bacillati</taxon>
        <taxon>Actinomycetota</taxon>
        <taxon>Actinomycetes</taxon>
        <taxon>Glycomycetales</taxon>
        <taxon>Glycomycetaceae</taxon>
        <taxon>Glycomyces</taxon>
    </lineage>
</organism>
<proteinExistence type="predicted"/>
<evidence type="ECO:0000313" key="7">
    <source>
        <dbReference type="Proteomes" id="UP000277256"/>
    </source>
</evidence>
<evidence type="ECO:0000313" key="6">
    <source>
        <dbReference type="EMBL" id="RRS01266.1"/>
    </source>
</evidence>
<dbReference type="PROSITE" id="PS00552">
    <property type="entry name" value="HTH_MERR_1"/>
    <property type="match status" value="1"/>
</dbReference>
<gene>
    <name evidence="6" type="ORF">EIW28_00325</name>
</gene>
<evidence type="ECO:0000256" key="2">
    <source>
        <dbReference type="ARBA" id="ARBA00023015"/>
    </source>
</evidence>
<dbReference type="PANTHER" id="PTHR30204">
    <property type="entry name" value="REDOX-CYCLING DRUG-SENSING TRANSCRIPTIONAL ACTIVATOR SOXR"/>
    <property type="match status" value="1"/>
</dbReference>
<keyword evidence="4" id="KW-0804">Transcription</keyword>
<dbReference type="SUPFAM" id="SSF46955">
    <property type="entry name" value="Putative DNA-binding domain"/>
    <property type="match status" value="1"/>
</dbReference>
<keyword evidence="7" id="KW-1185">Reference proteome</keyword>
<dbReference type="InterPro" id="IPR047057">
    <property type="entry name" value="MerR_fam"/>
</dbReference>
<dbReference type="AlphaFoldDB" id="A0A426V332"/>
<name>A0A426V332_9ACTN</name>
<dbReference type="PROSITE" id="PS50937">
    <property type="entry name" value="HTH_MERR_2"/>
    <property type="match status" value="1"/>
</dbReference>
<dbReference type="Proteomes" id="UP000277256">
    <property type="component" value="Unassembled WGS sequence"/>
</dbReference>
<keyword evidence="3" id="KW-0238">DNA-binding</keyword>
<evidence type="ECO:0000259" key="5">
    <source>
        <dbReference type="PROSITE" id="PS50937"/>
    </source>
</evidence>
<dbReference type="Pfam" id="PF13411">
    <property type="entry name" value="MerR_1"/>
    <property type="match status" value="1"/>
</dbReference>
<sequence>MVRPQVGLRSNGGMDDENLVPIGTAASRLGVSVATLRYWDERGLVAPAARRLGQRQYGPDELHRLAVVRSMQDGGAMSLDEIARLLHGPDSGEDWRPAARSALERVRAQIERLSAAADFLDHVLTCPSDHPVERCPRLREAVASRLHR</sequence>